<keyword evidence="1" id="KW-0472">Membrane</keyword>
<dbReference type="RefSeq" id="WP_298263759.1">
    <property type="nucleotide sequence ID" value="NZ_JBHTIC010000002.1"/>
</dbReference>
<name>A0ABW2Z317_9FLAO</name>
<protein>
    <submittedName>
        <fullName evidence="2">Uncharacterized protein</fullName>
    </submittedName>
</protein>
<comment type="caution">
    <text evidence="2">The sequence shown here is derived from an EMBL/GenBank/DDBJ whole genome shotgun (WGS) entry which is preliminary data.</text>
</comment>
<feature type="transmembrane region" description="Helical" evidence="1">
    <location>
        <begin position="54"/>
        <end position="74"/>
    </location>
</feature>
<evidence type="ECO:0000313" key="3">
    <source>
        <dbReference type="Proteomes" id="UP001597032"/>
    </source>
</evidence>
<dbReference type="EMBL" id="JBHTIC010000002">
    <property type="protein sequence ID" value="MFD0760659.1"/>
    <property type="molecule type" value="Genomic_DNA"/>
</dbReference>
<gene>
    <name evidence="2" type="ORF">ACFQZW_01040</name>
</gene>
<keyword evidence="1" id="KW-1133">Transmembrane helix</keyword>
<organism evidence="2 3">
    <name type="scientific">Lutibacter aestuarii</name>
    <dbReference type="NCBI Taxonomy" id="861111"/>
    <lineage>
        <taxon>Bacteria</taxon>
        <taxon>Pseudomonadati</taxon>
        <taxon>Bacteroidota</taxon>
        <taxon>Flavobacteriia</taxon>
        <taxon>Flavobacteriales</taxon>
        <taxon>Flavobacteriaceae</taxon>
        <taxon>Lutibacter</taxon>
    </lineage>
</organism>
<reference evidence="3" key="1">
    <citation type="journal article" date="2019" name="Int. J. Syst. Evol. Microbiol.">
        <title>The Global Catalogue of Microorganisms (GCM) 10K type strain sequencing project: providing services to taxonomists for standard genome sequencing and annotation.</title>
        <authorList>
            <consortium name="The Broad Institute Genomics Platform"/>
            <consortium name="The Broad Institute Genome Sequencing Center for Infectious Disease"/>
            <person name="Wu L."/>
            <person name="Ma J."/>
        </authorList>
    </citation>
    <scope>NUCLEOTIDE SEQUENCE [LARGE SCALE GENOMIC DNA]</scope>
    <source>
        <strain evidence="3">CCUG 60022</strain>
    </source>
</reference>
<keyword evidence="1" id="KW-0812">Transmembrane</keyword>
<feature type="transmembrane region" description="Helical" evidence="1">
    <location>
        <begin position="12"/>
        <end position="34"/>
    </location>
</feature>
<evidence type="ECO:0000313" key="2">
    <source>
        <dbReference type="EMBL" id="MFD0760659.1"/>
    </source>
</evidence>
<dbReference type="Proteomes" id="UP001597032">
    <property type="component" value="Unassembled WGS sequence"/>
</dbReference>
<evidence type="ECO:0000256" key="1">
    <source>
        <dbReference type="SAM" id="Phobius"/>
    </source>
</evidence>
<sequence length="79" mass="9378">MNQYKNKSFVKLAIRFTIIFFIFVAIIEMVFTMIKNGSFTAMAQQYFSIETGLYYFKRIAVMSTIYGLFMAGYYKFIKK</sequence>
<accession>A0ABW2Z317</accession>
<proteinExistence type="predicted"/>
<keyword evidence="3" id="KW-1185">Reference proteome</keyword>